<dbReference type="STRING" id="1884261.A0A5C3Q2C5"/>
<feature type="chain" id="PRO_5022915447" evidence="1">
    <location>
        <begin position="24"/>
        <end position="405"/>
    </location>
</feature>
<gene>
    <name evidence="2" type="ORF">BDV98DRAFT_609031</name>
</gene>
<evidence type="ECO:0000313" key="2">
    <source>
        <dbReference type="EMBL" id="TFK95287.1"/>
    </source>
</evidence>
<dbReference type="Pfam" id="PF03663">
    <property type="entry name" value="Glyco_hydro_76"/>
    <property type="match status" value="1"/>
</dbReference>
<dbReference type="OrthoDB" id="9984024at2759"/>
<dbReference type="GO" id="GO:0005975">
    <property type="term" value="P:carbohydrate metabolic process"/>
    <property type="evidence" value="ECO:0007669"/>
    <property type="project" value="InterPro"/>
</dbReference>
<proteinExistence type="predicted"/>
<dbReference type="Gene3D" id="1.50.10.20">
    <property type="match status" value="1"/>
</dbReference>
<dbReference type="EMBL" id="ML178895">
    <property type="protein sequence ID" value="TFK95287.1"/>
    <property type="molecule type" value="Genomic_DNA"/>
</dbReference>
<accession>A0A5C3Q2C5</accession>
<dbReference type="SUPFAM" id="SSF48208">
    <property type="entry name" value="Six-hairpin glycosidases"/>
    <property type="match status" value="1"/>
</dbReference>
<dbReference type="PANTHER" id="PTHR47791:SF2">
    <property type="entry name" value="ENDO MANNANASE, GH76 FAMILY (EUROFUNG)"/>
    <property type="match status" value="1"/>
</dbReference>
<keyword evidence="3" id="KW-1185">Reference proteome</keyword>
<evidence type="ECO:0000256" key="1">
    <source>
        <dbReference type="SAM" id="SignalP"/>
    </source>
</evidence>
<name>A0A5C3Q2C5_9AGAR</name>
<dbReference type="GO" id="GO:0016787">
    <property type="term" value="F:hydrolase activity"/>
    <property type="evidence" value="ECO:0007669"/>
    <property type="project" value="UniProtKB-KW"/>
</dbReference>
<dbReference type="Proteomes" id="UP000305067">
    <property type="component" value="Unassembled WGS sequence"/>
</dbReference>
<feature type="signal peptide" evidence="1">
    <location>
        <begin position="1"/>
        <end position="23"/>
    </location>
</feature>
<reference evidence="2 3" key="1">
    <citation type="journal article" date="2019" name="Nat. Ecol. Evol.">
        <title>Megaphylogeny resolves global patterns of mushroom evolution.</title>
        <authorList>
            <person name="Varga T."/>
            <person name="Krizsan K."/>
            <person name="Foldi C."/>
            <person name="Dima B."/>
            <person name="Sanchez-Garcia M."/>
            <person name="Sanchez-Ramirez S."/>
            <person name="Szollosi G.J."/>
            <person name="Szarkandi J.G."/>
            <person name="Papp V."/>
            <person name="Albert L."/>
            <person name="Andreopoulos W."/>
            <person name="Angelini C."/>
            <person name="Antonin V."/>
            <person name="Barry K.W."/>
            <person name="Bougher N.L."/>
            <person name="Buchanan P."/>
            <person name="Buyck B."/>
            <person name="Bense V."/>
            <person name="Catcheside P."/>
            <person name="Chovatia M."/>
            <person name="Cooper J."/>
            <person name="Damon W."/>
            <person name="Desjardin D."/>
            <person name="Finy P."/>
            <person name="Geml J."/>
            <person name="Haridas S."/>
            <person name="Hughes K."/>
            <person name="Justo A."/>
            <person name="Karasinski D."/>
            <person name="Kautmanova I."/>
            <person name="Kiss B."/>
            <person name="Kocsube S."/>
            <person name="Kotiranta H."/>
            <person name="LaButti K.M."/>
            <person name="Lechner B.E."/>
            <person name="Liimatainen K."/>
            <person name="Lipzen A."/>
            <person name="Lukacs Z."/>
            <person name="Mihaltcheva S."/>
            <person name="Morgado L.N."/>
            <person name="Niskanen T."/>
            <person name="Noordeloos M.E."/>
            <person name="Ohm R.A."/>
            <person name="Ortiz-Santana B."/>
            <person name="Ovrebo C."/>
            <person name="Racz N."/>
            <person name="Riley R."/>
            <person name="Savchenko A."/>
            <person name="Shiryaev A."/>
            <person name="Soop K."/>
            <person name="Spirin V."/>
            <person name="Szebenyi C."/>
            <person name="Tomsovsky M."/>
            <person name="Tulloss R.E."/>
            <person name="Uehling J."/>
            <person name="Grigoriev I.V."/>
            <person name="Vagvolgyi C."/>
            <person name="Papp T."/>
            <person name="Martin F.M."/>
            <person name="Miettinen O."/>
            <person name="Hibbett D.S."/>
            <person name="Nagy L.G."/>
        </authorList>
    </citation>
    <scope>NUCLEOTIDE SEQUENCE [LARGE SCALE GENOMIC DNA]</scope>
    <source>
        <strain evidence="2 3">CBS 309.79</strain>
    </source>
</reference>
<protein>
    <submittedName>
        <fullName evidence="2">Glycosyl hydrolase family 76-domain-containing protein</fullName>
    </submittedName>
</protein>
<dbReference type="InterPro" id="IPR053169">
    <property type="entry name" value="MUG_Protein"/>
</dbReference>
<sequence>MYSLLALSKLALLLLSCLNASIASPTAPLNRSAESRLTKRQDPPTGCSEFDFAGWTKEWAEKTMENWDPSCSRACWNDVDWQNHVGFETMLDYIWQSGLKDTEVERLVLASAPRPDLIGMSGDSHDDALWGALMLMKMGDYLAEVHGDADAREEHYQTGIDVINWVAESRHNDPCAPGVFWTHDERYKNTVTNAQWMHANLRVHVKTGEEKYLTDAFDVLNNFMDHYDTLKNAEGLYADGLNDECTSTGHPQTWTYNQGVMLSTFGLLYKATGEQQYFDRGNELINAVRTSSSANGVLVEVMCDEEGTCNFDQEGFKGIFSKHMQYFYDFVGPDAHSSLVDANGSPHSDWIGQNARGVRDNAQREDGHLGRAWFSGDVPQNYTPWTLISGLSAGIAAAKYGTCTQ</sequence>
<dbReference type="PANTHER" id="PTHR47791">
    <property type="entry name" value="MEIOTICALLY UP-REGULATED GENE 191 PROTEIN"/>
    <property type="match status" value="1"/>
</dbReference>
<dbReference type="InterPro" id="IPR005198">
    <property type="entry name" value="Glyco_hydro_76"/>
</dbReference>
<keyword evidence="2" id="KW-0378">Hydrolase</keyword>
<keyword evidence="1" id="KW-0732">Signal</keyword>
<dbReference type="InterPro" id="IPR008928">
    <property type="entry name" value="6-hairpin_glycosidase_sf"/>
</dbReference>
<organism evidence="2 3">
    <name type="scientific">Pterulicium gracile</name>
    <dbReference type="NCBI Taxonomy" id="1884261"/>
    <lineage>
        <taxon>Eukaryota</taxon>
        <taxon>Fungi</taxon>
        <taxon>Dikarya</taxon>
        <taxon>Basidiomycota</taxon>
        <taxon>Agaricomycotina</taxon>
        <taxon>Agaricomycetes</taxon>
        <taxon>Agaricomycetidae</taxon>
        <taxon>Agaricales</taxon>
        <taxon>Pleurotineae</taxon>
        <taxon>Pterulaceae</taxon>
        <taxon>Pterulicium</taxon>
    </lineage>
</organism>
<dbReference type="AlphaFoldDB" id="A0A5C3Q2C5"/>
<evidence type="ECO:0000313" key="3">
    <source>
        <dbReference type="Proteomes" id="UP000305067"/>
    </source>
</evidence>